<name>A0A2P6S5Y6_ROSCH</name>
<accession>A0A2P6S5Y6</accession>
<evidence type="ECO:0000313" key="1">
    <source>
        <dbReference type="EMBL" id="PRQ54103.1"/>
    </source>
</evidence>
<evidence type="ECO:0000313" key="2">
    <source>
        <dbReference type="Proteomes" id="UP000238479"/>
    </source>
</evidence>
<proteinExistence type="predicted"/>
<dbReference type="EMBL" id="PDCK01000040">
    <property type="protein sequence ID" value="PRQ54103.1"/>
    <property type="molecule type" value="Genomic_DNA"/>
</dbReference>
<sequence>MKSVLEEHPDPLSVAYYGSPDAKQPDAIGVTTIKLTAVPRPASKKLAWISSKRKCVFDLVVLPNK</sequence>
<reference evidence="1 2" key="1">
    <citation type="journal article" date="2018" name="Nat. Genet.">
        <title>The Rosa genome provides new insights in the design of modern roses.</title>
        <authorList>
            <person name="Bendahmane M."/>
        </authorList>
    </citation>
    <scope>NUCLEOTIDE SEQUENCE [LARGE SCALE GENOMIC DNA]</scope>
    <source>
        <strain evidence="2">cv. Old Blush</strain>
    </source>
</reference>
<organism evidence="1 2">
    <name type="scientific">Rosa chinensis</name>
    <name type="common">China rose</name>
    <dbReference type="NCBI Taxonomy" id="74649"/>
    <lineage>
        <taxon>Eukaryota</taxon>
        <taxon>Viridiplantae</taxon>
        <taxon>Streptophyta</taxon>
        <taxon>Embryophyta</taxon>
        <taxon>Tracheophyta</taxon>
        <taxon>Spermatophyta</taxon>
        <taxon>Magnoliopsida</taxon>
        <taxon>eudicotyledons</taxon>
        <taxon>Gunneridae</taxon>
        <taxon>Pentapetalae</taxon>
        <taxon>rosids</taxon>
        <taxon>fabids</taxon>
        <taxon>Rosales</taxon>
        <taxon>Rosaceae</taxon>
        <taxon>Rosoideae</taxon>
        <taxon>Rosoideae incertae sedis</taxon>
        <taxon>Rosa</taxon>
    </lineage>
</organism>
<protein>
    <submittedName>
        <fullName evidence="1">Uncharacterized protein</fullName>
    </submittedName>
</protein>
<dbReference type="Gramene" id="PRQ54103">
    <property type="protein sequence ID" value="PRQ54103"/>
    <property type="gene ID" value="RchiOBHm_Chr2g0173841"/>
</dbReference>
<dbReference type="AlphaFoldDB" id="A0A2P6S5Y6"/>
<dbReference type="Proteomes" id="UP000238479">
    <property type="component" value="Chromosome 2"/>
</dbReference>
<comment type="caution">
    <text evidence="1">The sequence shown here is derived from an EMBL/GenBank/DDBJ whole genome shotgun (WGS) entry which is preliminary data.</text>
</comment>
<keyword evidence="2" id="KW-1185">Reference proteome</keyword>
<gene>
    <name evidence="1" type="ORF">RchiOBHm_Chr2g0173841</name>
</gene>